<name>A0A5N7DCW0_9EURO</name>
<keyword evidence="4" id="KW-1185">Reference proteome</keyword>
<evidence type="ECO:0000256" key="1">
    <source>
        <dbReference type="SAM" id="MobiDB-lite"/>
    </source>
</evidence>
<evidence type="ECO:0000313" key="4">
    <source>
        <dbReference type="Proteomes" id="UP000325579"/>
    </source>
</evidence>
<feature type="region of interest" description="Disordered" evidence="1">
    <location>
        <begin position="1"/>
        <end position="47"/>
    </location>
</feature>
<protein>
    <submittedName>
        <fullName evidence="3">Uncharacterized protein</fullName>
    </submittedName>
</protein>
<proteinExistence type="predicted"/>
<dbReference type="EMBL" id="ML736768">
    <property type="protein sequence ID" value="KAE8404306.1"/>
    <property type="molecule type" value="Genomic_DNA"/>
</dbReference>
<accession>A0A5N7DCW0</accession>
<dbReference type="RefSeq" id="XP_031941625.1">
    <property type="nucleotide sequence ID" value="XM_032087143.1"/>
</dbReference>
<sequence>MDLDQEERVSTPVLETAEETLDSVSDSEPDANQSETGDETESDEAGTVDQQIQLAQDFSPVSKIPWVFVVANKKRAQGGSVRYPDLTLDAKGSHVFQLICEINEKLIHMLLDDNALGKALLVAPELQDVADDLVADKPGTLRTLHLPAEAMDGFSREQQRNFANWLHTSVEPSDTRLHLILAEKRKAILHEDAKYALCMLVDGKDKQFCRYLSARPEMIDDLAKFPKGNGIFTWHIISQIAPQISENYIGYNLYHDSHNLRRLAHSVYLWLKEEFGRKPSDKGQRNILFNRTVQLVLSCSESGINPALTRSDKFKVFGLIYGSIQGGALRHMGHIQKKQTMRNKMIGKTVASLVMAGLLIPGIFCAHWGGILLSLGAAFIRPWVEEGAKKVANKIMPPTKWFTFMYRAVEDQLDDLESWVREHHVNTPDTDVNSFIYYSRLGLKKGLPNPKFNF</sequence>
<keyword evidence="2" id="KW-1133">Transmembrane helix</keyword>
<gene>
    <name evidence="3" type="ORF">BDV37DRAFT_282854</name>
</gene>
<keyword evidence="2" id="KW-0472">Membrane</keyword>
<reference evidence="3 4" key="1">
    <citation type="submission" date="2019-04" db="EMBL/GenBank/DDBJ databases">
        <authorList>
            <consortium name="DOE Joint Genome Institute"/>
            <person name="Mondo S."/>
            <person name="Kjaerbolling I."/>
            <person name="Vesth T."/>
            <person name="Frisvad J.C."/>
            <person name="Nybo J.L."/>
            <person name="Theobald S."/>
            <person name="Kildgaard S."/>
            <person name="Isbrandt T."/>
            <person name="Kuo A."/>
            <person name="Sato A."/>
            <person name="Lyhne E.K."/>
            <person name="Kogle M.E."/>
            <person name="Wiebenga A."/>
            <person name="Kun R.S."/>
            <person name="Lubbers R.J."/>
            <person name="Makela M.R."/>
            <person name="Barry K."/>
            <person name="Chovatia M."/>
            <person name="Clum A."/>
            <person name="Daum C."/>
            <person name="Haridas S."/>
            <person name="He G."/>
            <person name="LaButti K."/>
            <person name="Lipzen A."/>
            <person name="Riley R."/>
            <person name="Salamov A."/>
            <person name="Simmons B.A."/>
            <person name="Magnuson J.K."/>
            <person name="Henrissat B."/>
            <person name="Mortensen U.H."/>
            <person name="Larsen T.O."/>
            <person name="Devries R.P."/>
            <person name="Grigoriev I.V."/>
            <person name="Machida M."/>
            <person name="Baker S.E."/>
            <person name="Andersen M.R."/>
            <person name="Cantor M.N."/>
            <person name="Hua S.X."/>
        </authorList>
    </citation>
    <scope>NUCLEOTIDE SEQUENCE [LARGE SCALE GENOMIC DNA]</scope>
    <source>
        <strain evidence="3 4">CBS 119388</strain>
    </source>
</reference>
<dbReference type="AlphaFoldDB" id="A0A5N7DCW0"/>
<keyword evidence="2" id="KW-0812">Transmembrane</keyword>
<evidence type="ECO:0000313" key="3">
    <source>
        <dbReference type="EMBL" id="KAE8404306.1"/>
    </source>
</evidence>
<organism evidence="3 4">
    <name type="scientific">Aspergillus pseudonomiae</name>
    <dbReference type="NCBI Taxonomy" id="1506151"/>
    <lineage>
        <taxon>Eukaryota</taxon>
        <taxon>Fungi</taxon>
        <taxon>Dikarya</taxon>
        <taxon>Ascomycota</taxon>
        <taxon>Pezizomycotina</taxon>
        <taxon>Eurotiomycetes</taxon>
        <taxon>Eurotiomycetidae</taxon>
        <taxon>Eurotiales</taxon>
        <taxon>Aspergillaceae</taxon>
        <taxon>Aspergillus</taxon>
        <taxon>Aspergillus subgen. Circumdati</taxon>
    </lineage>
</organism>
<feature type="compositionally biased region" description="Acidic residues" evidence="1">
    <location>
        <begin position="16"/>
        <end position="29"/>
    </location>
</feature>
<dbReference type="GeneID" id="43671834"/>
<feature type="transmembrane region" description="Helical" evidence="2">
    <location>
        <begin position="350"/>
        <end position="380"/>
    </location>
</feature>
<dbReference type="Proteomes" id="UP000325579">
    <property type="component" value="Unassembled WGS sequence"/>
</dbReference>
<feature type="compositionally biased region" description="Acidic residues" evidence="1">
    <location>
        <begin position="36"/>
        <end position="46"/>
    </location>
</feature>
<evidence type="ECO:0000256" key="2">
    <source>
        <dbReference type="SAM" id="Phobius"/>
    </source>
</evidence>